<reference evidence="1" key="1">
    <citation type="submission" date="2023-05" db="EMBL/GenBank/DDBJ databases">
        <authorList>
            <person name="Huff M."/>
        </authorList>
    </citation>
    <scope>NUCLEOTIDE SEQUENCE</scope>
</reference>
<protein>
    <submittedName>
        <fullName evidence="1">Uncharacterized protein</fullName>
    </submittedName>
</protein>
<proteinExistence type="predicted"/>
<dbReference type="AlphaFoldDB" id="A0AAD2E7D1"/>
<sequence length="119" mass="12954">MSCIINQEIQKFYWPTHSSKSADVSSKHCAALTPCSGFSTSASTATSIPLQLQMCLSSVGADQVYCNYSTPLNLGFMGSTNINRATIEHQKRFCTPPSALITDYGLLQDIVPSTVRIEE</sequence>
<dbReference type="EMBL" id="OU503052">
    <property type="protein sequence ID" value="CAI9780039.1"/>
    <property type="molecule type" value="Genomic_DNA"/>
</dbReference>
<name>A0AAD2E7D1_9LAMI</name>
<organism evidence="1 2">
    <name type="scientific">Fraxinus pennsylvanica</name>
    <dbReference type="NCBI Taxonomy" id="56036"/>
    <lineage>
        <taxon>Eukaryota</taxon>
        <taxon>Viridiplantae</taxon>
        <taxon>Streptophyta</taxon>
        <taxon>Embryophyta</taxon>
        <taxon>Tracheophyta</taxon>
        <taxon>Spermatophyta</taxon>
        <taxon>Magnoliopsida</taxon>
        <taxon>eudicotyledons</taxon>
        <taxon>Gunneridae</taxon>
        <taxon>Pentapetalae</taxon>
        <taxon>asterids</taxon>
        <taxon>lamiids</taxon>
        <taxon>Lamiales</taxon>
        <taxon>Oleaceae</taxon>
        <taxon>Oleeae</taxon>
        <taxon>Fraxinus</taxon>
    </lineage>
</organism>
<keyword evidence="2" id="KW-1185">Reference proteome</keyword>
<dbReference type="Proteomes" id="UP000834106">
    <property type="component" value="Chromosome 17"/>
</dbReference>
<evidence type="ECO:0000313" key="2">
    <source>
        <dbReference type="Proteomes" id="UP000834106"/>
    </source>
</evidence>
<gene>
    <name evidence="1" type="ORF">FPE_LOCUS27469</name>
</gene>
<accession>A0AAD2E7D1</accession>
<evidence type="ECO:0000313" key="1">
    <source>
        <dbReference type="EMBL" id="CAI9780039.1"/>
    </source>
</evidence>